<organism evidence="2 3">
    <name type="scientific">Coniochaeta pulveracea</name>
    <dbReference type="NCBI Taxonomy" id="177199"/>
    <lineage>
        <taxon>Eukaryota</taxon>
        <taxon>Fungi</taxon>
        <taxon>Dikarya</taxon>
        <taxon>Ascomycota</taxon>
        <taxon>Pezizomycotina</taxon>
        <taxon>Sordariomycetes</taxon>
        <taxon>Sordariomycetidae</taxon>
        <taxon>Coniochaetales</taxon>
        <taxon>Coniochaetaceae</taxon>
        <taxon>Coniochaeta</taxon>
    </lineage>
</organism>
<comment type="caution">
    <text evidence="2">The sequence shown here is derived from an EMBL/GenBank/DDBJ whole genome shotgun (WGS) entry which is preliminary data.</text>
</comment>
<dbReference type="OrthoDB" id="5387995at2759"/>
<feature type="region of interest" description="Disordered" evidence="1">
    <location>
        <begin position="314"/>
        <end position="373"/>
    </location>
</feature>
<evidence type="ECO:0000313" key="2">
    <source>
        <dbReference type="EMBL" id="RKU44114.1"/>
    </source>
</evidence>
<name>A0A420Y889_9PEZI</name>
<dbReference type="Proteomes" id="UP000275385">
    <property type="component" value="Unassembled WGS sequence"/>
</dbReference>
<sequence>MDAMVLQPDSCLQCPVEHGCWYRLPSGSNKGDEVELERTVLHTAAMLSSLNPGLIHAVQNARSAHLDGGNELNWKNFLQQTPSPLNTQITSAGGSAQSGFIAGVKTDSTLVLPDTLGSAAPTAPTAPSSIPFQQVVLPLQEPWAFPPHGQLSTPEQALKRRRPTSDVDGPNTATLGCKKRRLRRNLITSRLSRPFSLPATHIINREFAAINDKRFLKLSAILSARWRIATAAAPVHPVNHSSPSGLLRRAAMINRLKQRLRERAMEGGDLKMADMATNAAVVQESQVLGVMAGARFPTSSWCQVAPMPLLHIPGPGTHTPPTAQAAAQSRLSPHSSQVKPMVVRATSAGGKLSRSPRMKPVRSPDLRSSRPPAIVAGLDDDEYLDDEEASFPTSEYESRYDLAEEPDDVYADFGIIFSGGNVDDFADGEGDHYDDYMDDMDGIPWTVR</sequence>
<feature type="region of interest" description="Disordered" evidence="1">
    <location>
        <begin position="150"/>
        <end position="174"/>
    </location>
</feature>
<protein>
    <submittedName>
        <fullName evidence="2">Uncharacterized protein</fullName>
    </submittedName>
</protein>
<accession>A0A420Y889</accession>
<dbReference type="EMBL" id="QVQW01000034">
    <property type="protein sequence ID" value="RKU44114.1"/>
    <property type="molecule type" value="Genomic_DNA"/>
</dbReference>
<proteinExistence type="predicted"/>
<reference evidence="2 3" key="1">
    <citation type="submission" date="2018-08" db="EMBL/GenBank/DDBJ databases">
        <title>Draft genome of the lignicolous fungus Coniochaeta pulveracea.</title>
        <authorList>
            <person name="Borstlap C.J."/>
            <person name="De Witt R.N."/>
            <person name="Botha A."/>
            <person name="Volschenk H."/>
        </authorList>
    </citation>
    <scope>NUCLEOTIDE SEQUENCE [LARGE SCALE GENOMIC DNA]</scope>
    <source>
        <strain evidence="2 3">CAB683</strain>
    </source>
</reference>
<keyword evidence="3" id="KW-1185">Reference proteome</keyword>
<feature type="compositionally biased region" description="Polar residues" evidence="1">
    <location>
        <begin position="329"/>
        <end position="338"/>
    </location>
</feature>
<gene>
    <name evidence="2" type="ORF">DL546_002743</name>
</gene>
<feature type="compositionally biased region" description="Low complexity" evidence="1">
    <location>
        <begin position="314"/>
        <end position="328"/>
    </location>
</feature>
<evidence type="ECO:0000313" key="3">
    <source>
        <dbReference type="Proteomes" id="UP000275385"/>
    </source>
</evidence>
<dbReference type="AlphaFoldDB" id="A0A420Y889"/>
<dbReference type="STRING" id="177199.A0A420Y889"/>
<evidence type="ECO:0000256" key="1">
    <source>
        <dbReference type="SAM" id="MobiDB-lite"/>
    </source>
</evidence>